<dbReference type="InterPro" id="IPR055414">
    <property type="entry name" value="LRR_R13L4/SHOC2-like"/>
</dbReference>
<evidence type="ECO:0000256" key="1">
    <source>
        <dbReference type="ARBA" id="ARBA00022614"/>
    </source>
</evidence>
<dbReference type="SMART" id="SM00369">
    <property type="entry name" value="LRR_TYP"/>
    <property type="match status" value="9"/>
</dbReference>
<organism evidence="5">
    <name type="scientific">Rhizophora mucronata</name>
    <name type="common">Asiatic mangrove</name>
    <dbReference type="NCBI Taxonomy" id="61149"/>
    <lineage>
        <taxon>Eukaryota</taxon>
        <taxon>Viridiplantae</taxon>
        <taxon>Streptophyta</taxon>
        <taxon>Embryophyta</taxon>
        <taxon>Tracheophyta</taxon>
        <taxon>Spermatophyta</taxon>
        <taxon>Magnoliopsida</taxon>
        <taxon>eudicotyledons</taxon>
        <taxon>Gunneridae</taxon>
        <taxon>Pentapetalae</taxon>
        <taxon>rosids</taxon>
        <taxon>fabids</taxon>
        <taxon>Malpighiales</taxon>
        <taxon>Rhizophoraceae</taxon>
        <taxon>Rhizophora</taxon>
    </lineage>
</organism>
<keyword evidence="2" id="KW-0677">Repeat</keyword>
<keyword evidence="1" id="KW-0433">Leucine-rich repeat</keyword>
<protein>
    <submittedName>
        <fullName evidence="5">Uncharacterized protein</fullName>
    </submittedName>
</protein>
<evidence type="ECO:0000256" key="2">
    <source>
        <dbReference type="ARBA" id="ARBA00022737"/>
    </source>
</evidence>
<dbReference type="PANTHER" id="PTHR45752:SF195">
    <property type="entry name" value="LEUCINE-RICH REPEAT (LRR) FAMILY PROTEIN-RELATED"/>
    <property type="match status" value="1"/>
</dbReference>
<dbReference type="Pfam" id="PF23282">
    <property type="entry name" value="WHD_ROQ1"/>
    <property type="match status" value="1"/>
</dbReference>
<dbReference type="InterPro" id="IPR050715">
    <property type="entry name" value="LRR-SigEffector_domain"/>
</dbReference>
<sequence>MEREEAIDILKGCGFRAETAITNLTAKCLIKIREDFTLWMHDQVRDMGRQIVQHKNLVNPGMHSRLWDHNEIINVLKHNEGSDFVEGIILDFREKKPRTHVIVRNSLLETLNCTDAILYLKGKFQEWLQNRAKGEEEGIIHTKSFEKMVNLRLLRINHVKLEGKFSVLPTHLKWLQWQGCSLKSLPHNYSLSQLAVLDLSRSTIERVWGWGGNKVAEKLAVLNLHHCHNLMAIPDLTGLTSLEKLNLEYCVRLTKIHESVGNARSLLYLNLTGCSNLVELPSDLSGLKNLQKLFLSECTKLKELPEDLGCMNSLKELLVDRTAISKLPESIFRLTKLEKLSLDGCQSLRQLPQCLGNLLSLNELSLNHSKLEELPDSVGSLSNLEKLSLIWCDALNAVPESVGNLQSLTQLFLDRSSIKELPAAICSLPYLKELSAGGCKFLSKLPDSLDGLASLIKLHLDQTPITGLPDQIDALKMIEILDLRNCKSLSSLPEAIGRMLNLTRINLTGINITELPESFGMLENLVILRLNDCERLLKLPASIGNLKSLHHLWMERTSVTELPESFGLLASLMILRMMKVPSGSFGESKRLVVLPTSFCNLTSLEELDARAWRISGRIPDDFEKLSKLDFLNLGYNNFCSLPSSLKSLSLLKKLYLPDCEELKSLPSLPSSLEELNVENCIQLESISDISNLESLELLNLANCERVVNIPGLECLKSLKRLYLAGCKALSVAIKRRLSKVCLRRMHQLSMPGSEIPNWFSQEITFSEHRNHQIRAVIIAVVVSIDHQEPVDLRVRLPAVPDVQARILKFTERIFSTALYLSGILRSCGDQMHMRWYSHRHPLVSQLKDGYKIEVGKRDPPVVEGIDLKKHGIYLVYENDDDYGGSEETLDESQQSVSQRLAKFFNSIQEDGHVS</sequence>
<reference evidence="5" key="1">
    <citation type="submission" date="2018-02" db="EMBL/GenBank/DDBJ databases">
        <title>Rhizophora mucronata_Transcriptome.</title>
        <authorList>
            <person name="Meera S.P."/>
            <person name="Sreeshan A."/>
            <person name="Augustine A."/>
        </authorList>
    </citation>
    <scope>NUCLEOTIDE SEQUENCE</scope>
    <source>
        <tissue evidence="5">Leaf</tissue>
    </source>
</reference>
<proteinExistence type="predicted"/>
<feature type="domain" description="Disease resistance protein Roq1-like winged-helix" evidence="3">
    <location>
        <begin position="9"/>
        <end position="54"/>
    </location>
</feature>
<dbReference type="InterPro" id="IPR032675">
    <property type="entry name" value="LRR_dom_sf"/>
</dbReference>
<dbReference type="EMBL" id="GGEC01051544">
    <property type="protein sequence ID" value="MBX32028.1"/>
    <property type="molecule type" value="Transcribed_RNA"/>
</dbReference>
<dbReference type="Gene3D" id="3.80.10.10">
    <property type="entry name" value="Ribonuclease Inhibitor"/>
    <property type="match status" value="3"/>
</dbReference>
<dbReference type="AlphaFoldDB" id="A0A2P2MP91"/>
<dbReference type="InterPro" id="IPR003591">
    <property type="entry name" value="Leu-rich_rpt_typical-subtyp"/>
</dbReference>
<dbReference type="SUPFAM" id="SSF52058">
    <property type="entry name" value="L domain-like"/>
    <property type="match status" value="2"/>
</dbReference>
<dbReference type="InterPro" id="IPR058192">
    <property type="entry name" value="WHD_ROQ1-like"/>
</dbReference>
<dbReference type="Pfam" id="PF23598">
    <property type="entry name" value="LRR_14"/>
    <property type="match status" value="1"/>
</dbReference>
<evidence type="ECO:0000313" key="5">
    <source>
        <dbReference type="EMBL" id="MBX32028.1"/>
    </source>
</evidence>
<evidence type="ECO:0000259" key="4">
    <source>
        <dbReference type="Pfam" id="PF23598"/>
    </source>
</evidence>
<dbReference type="PANTHER" id="PTHR45752">
    <property type="entry name" value="LEUCINE-RICH REPEAT-CONTAINING"/>
    <property type="match status" value="1"/>
</dbReference>
<feature type="domain" description="Disease resistance R13L4/SHOC-2-like LRR" evidence="4">
    <location>
        <begin position="299"/>
        <end position="391"/>
    </location>
</feature>
<evidence type="ECO:0000259" key="3">
    <source>
        <dbReference type="Pfam" id="PF23282"/>
    </source>
</evidence>
<accession>A0A2P2MP91</accession>
<name>A0A2P2MP91_RHIMU</name>